<dbReference type="AlphaFoldDB" id="A0A2T8HMA9"/>
<evidence type="ECO:0000259" key="2">
    <source>
        <dbReference type="Pfam" id="PF00892"/>
    </source>
</evidence>
<dbReference type="InterPro" id="IPR000620">
    <property type="entry name" value="EamA_dom"/>
</dbReference>
<reference evidence="3 4" key="1">
    <citation type="submission" date="2018-04" db="EMBL/GenBank/DDBJ databases">
        <title>Sphingobacterium cortibacter sp. nov.</title>
        <authorList>
            <person name="Li Y."/>
        </authorList>
    </citation>
    <scope>NUCLEOTIDE SEQUENCE [LARGE SCALE GENOMIC DNA]</scope>
    <source>
        <strain evidence="3 4">2c-3</strain>
    </source>
</reference>
<sequence length="286" mass="31722">MHFVLISICCSVAVAVLLKYARQTGVDTWQMIVWNYPVALVLTYFIFQPDLTKVTWSALPWRIYLPITVLLPGLFMLLSYSLRYAGLVQTEVAQRLSLVLSLLAAAFLFGEVFSAWRIAGILVGFLAIAFLIGWRKGVSQSQGSRYLLFPLLVFVGYGAIDVLFKTVALEVHVPYTTSLLLIFTGAFILAFTCFIVQCVFKKLHFSTKSMYWGGMLGALNFGNILFYMRAHQALVENPSVVFAGMNIGVIGVGALLGVLLFKEKLSRVNVFGIALAIIAVLMIAYF</sequence>
<accession>A0A2T8HMA9</accession>
<dbReference type="Gene3D" id="1.10.3730.20">
    <property type="match status" value="1"/>
</dbReference>
<dbReference type="EMBL" id="QDKG01000001">
    <property type="protein sequence ID" value="PVH26543.1"/>
    <property type="molecule type" value="Genomic_DNA"/>
</dbReference>
<keyword evidence="1" id="KW-1133">Transmembrane helix</keyword>
<evidence type="ECO:0000256" key="1">
    <source>
        <dbReference type="SAM" id="Phobius"/>
    </source>
</evidence>
<keyword evidence="1" id="KW-0472">Membrane</keyword>
<evidence type="ECO:0000313" key="4">
    <source>
        <dbReference type="Proteomes" id="UP000245627"/>
    </source>
</evidence>
<protein>
    <submittedName>
        <fullName evidence="3">Transporter</fullName>
    </submittedName>
</protein>
<feature type="transmembrane region" description="Helical" evidence="1">
    <location>
        <begin position="211"/>
        <end position="228"/>
    </location>
</feature>
<feature type="transmembrane region" description="Helical" evidence="1">
    <location>
        <begin position="268"/>
        <end position="285"/>
    </location>
</feature>
<dbReference type="Pfam" id="PF00892">
    <property type="entry name" value="EamA"/>
    <property type="match status" value="1"/>
</dbReference>
<feature type="transmembrane region" description="Helical" evidence="1">
    <location>
        <begin position="115"/>
        <end position="134"/>
    </location>
</feature>
<proteinExistence type="predicted"/>
<dbReference type="Proteomes" id="UP000245627">
    <property type="component" value="Unassembled WGS sequence"/>
</dbReference>
<dbReference type="SUPFAM" id="SSF103481">
    <property type="entry name" value="Multidrug resistance efflux transporter EmrE"/>
    <property type="match status" value="2"/>
</dbReference>
<keyword evidence="1" id="KW-0812">Transmembrane</keyword>
<dbReference type="GO" id="GO:0016020">
    <property type="term" value="C:membrane"/>
    <property type="evidence" value="ECO:0007669"/>
    <property type="project" value="InterPro"/>
</dbReference>
<keyword evidence="4" id="KW-1185">Reference proteome</keyword>
<dbReference type="OrthoDB" id="1524053at2"/>
<feature type="domain" description="EamA" evidence="2">
    <location>
        <begin position="3"/>
        <end position="132"/>
    </location>
</feature>
<comment type="caution">
    <text evidence="3">The sequence shown here is derived from an EMBL/GenBank/DDBJ whole genome shotgun (WGS) entry which is preliminary data.</text>
</comment>
<feature type="transmembrane region" description="Helical" evidence="1">
    <location>
        <begin position="240"/>
        <end position="261"/>
    </location>
</feature>
<dbReference type="InterPro" id="IPR037185">
    <property type="entry name" value="EmrE-like"/>
</dbReference>
<feature type="transmembrane region" description="Helical" evidence="1">
    <location>
        <begin position="92"/>
        <end position="109"/>
    </location>
</feature>
<name>A0A2T8HMA9_9SPHI</name>
<feature type="transmembrane region" description="Helical" evidence="1">
    <location>
        <begin position="61"/>
        <end position="80"/>
    </location>
</feature>
<feature type="transmembrane region" description="Helical" evidence="1">
    <location>
        <begin position="146"/>
        <end position="167"/>
    </location>
</feature>
<organism evidence="3 4">
    <name type="scientific">Sphingobacterium corticibacter</name>
    <dbReference type="NCBI Taxonomy" id="2171749"/>
    <lineage>
        <taxon>Bacteria</taxon>
        <taxon>Pseudomonadati</taxon>
        <taxon>Bacteroidota</taxon>
        <taxon>Sphingobacteriia</taxon>
        <taxon>Sphingobacteriales</taxon>
        <taxon>Sphingobacteriaceae</taxon>
        <taxon>Sphingobacterium</taxon>
    </lineage>
</organism>
<feature type="transmembrane region" description="Helical" evidence="1">
    <location>
        <begin position="179"/>
        <end position="199"/>
    </location>
</feature>
<gene>
    <name evidence="3" type="ORF">DC487_02710</name>
</gene>
<evidence type="ECO:0000313" key="3">
    <source>
        <dbReference type="EMBL" id="PVH26543.1"/>
    </source>
</evidence>